<name>A0A169WTS4_DAUCS</name>
<dbReference type="Gramene" id="KZN09879">
    <property type="protein sequence ID" value="KZN09879"/>
    <property type="gene ID" value="DCAR_002535"/>
</dbReference>
<dbReference type="AlphaFoldDB" id="A0A169WTS4"/>
<dbReference type="Proteomes" id="UP000077755">
    <property type="component" value="Chromosome 1"/>
</dbReference>
<proteinExistence type="predicted"/>
<sequence>MSDVNTMSDFWSKLPQDLLRLLVDRYVVSEKDFLCLRSVCRDWRSALPKSCWKRTPWLLARRYQTPNVVIKGLDSLCSGHGSLSSLFVTDLSWRYWGSFTGWILGQNHSDYTLKLINPLTKAVIDLPELHHYLGKGVVYHAPGSDPRNPVIGVMAVSHSFSGIAMIDNECKEWTFLKDKRYVSNSDFKDLIWYKDNVAAVRGDGEIVFFDEKRVVRSFNPKRTLVREYYDHYLVESSGDLLIVANVEHRYEVYRLSLKTGGWTRVWDLGRHSLFVGKSYSMSHWISADTTGDSWRPSCIYDATYSPTGSCYNIAKKQQECHDVSSFDGLNKCFDFIWYMPAVGSN</sequence>
<protein>
    <recommendedName>
        <fullName evidence="1">KIB1-4 beta-propeller domain-containing protein</fullName>
    </recommendedName>
</protein>
<evidence type="ECO:0000259" key="1">
    <source>
        <dbReference type="Pfam" id="PF03478"/>
    </source>
</evidence>
<feature type="domain" description="KIB1-4 beta-propeller" evidence="1">
    <location>
        <begin position="94"/>
        <end position="301"/>
    </location>
</feature>
<gene>
    <name evidence="2" type="ORF">DCAR_002535</name>
    <name evidence="3" type="ORF">DCAR_0102649</name>
</gene>
<evidence type="ECO:0000313" key="2">
    <source>
        <dbReference type="EMBL" id="KZN09879.1"/>
    </source>
</evidence>
<accession>A0A169WTS4</accession>
<dbReference type="PANTHER" id="PTHR33110">
    <property type="entry name" value="F-BOX/KELCH-REPEAT PROTEIN-RELATED"/>
    <property type="match status" value="1"/>
</dbReference>
<dbReference type="EMBL" id="LNRQ01000001">
    <property type="protein sequence ID" value="KZN09879.1"/>
    <property type="molecule type" value="Genomic_DNA"/>
</dbReference>
<reference evidence="3" key="2">
    <citation type="submission" date="2022-03" db="EMBL/GenBank/DDBJ databases">
        <title>Draft title - Genomic analysis of global carrot germplasm unveils the trajectory of domestication and the origin of high carotenoid orange carrot.</title>
        <authorList>
            <person name="Iorizzo M."/>
            <person name="Ellison S."/>
            <person name="Senalik D."/>
            <person name="Macko-Podgorni A."/>
            <person name="Grzebelus D."/>
            <person name="Bostan H."/>
            <person name="Rolling W."/>
            <person name="Curaba J."/>
            <person name="Simon P."/>
        </authorList>
    </citation>
    <scope>NUCLEOTIDE SEQUENCE</scope>
    <source>
        <tissue evidence="3">Leaf</tissue>
    </source>
</reference>
<dbReference type="InterPro" id="IPR005174">
    <property type="entry name" value="KIB1-4_b-propeller"/>
</dbReference>
<organism evidence="2">
    <name type="scientific">Daucus carota subsp. sativus</name>
    <name type="common">Carrot</name>
    <dbReference type="NCBI Taxonomy" id="79200"/>
    <lineage>
        <taxon>Eukaryota</taxon>
        <taxon>Viridiplantae</taxon>
        <taxon>Streptophyta</taxon>
        <taxon>Embryophyta</taxon>
        <taxon>Tracheophyta</taxon>
        <taxon>Spermatophyta</taxon>
        <taxon>Magnoliopsida</taxon>
        <taxon>eudicotyledons</taxon>
        <taxon>Gunneridae</taxon>
        <taxon>Pentapetalae</taxon>
        <taxon>asterids</taxon>
        <taxon>campanulids</taxon>
        <taxon>Apiales</taxon>
        <taxon>Apiaceae</taxon>
        <taxon>Apioideae</taxon>
        <taxon>Scandiceae</taxon>
        <taxon>Daucinae</taxon>
        <taxon>Daucus</taxon>
        <taxon>Daucus sect. Daucus</taxon>
    </lineage>
</organism>
<reference evidence="2" key="1">
    <citation type="journal article" date="2016" name="Nat. Genet.">
        <title>A high-quality carrot genome assembly provides new insights into carotenoid accumulation and asterid genome evolution.</title>
        <authorList>
            <person name="Iorizzo M."/>
            <person name="Ellison S."/>
            <person name="Senalik D."/>
            <person name="Zeng P."/>
            <person name="Satapoomin P."/>
            <person name="Huang J."/>
            <person name="Bowman M."/>
            <person name="Iovene M."/>
            <person name="Sanseverino W."/>
            <person name="Cavagnaro P."/>
            <person name="Yildiz M."/>
            <person name="Macko-Podgorni A."/>
            <person name="Moranska E."/>
            <person name="Grzebelus E."/>
            <person name="Grzebelus D."/>
            <person name="Ashrafi H."/>
            <person name="Zheng Z."/>
            <person name="Cheng S."/>
            <person name="Spooner D."/>
            <person name="Van Deynze A."/>
            <person name="Simon P."/>
        </authorList>
    </citation>
    <scope>NUCLEOTIDE SEQUENCE [LARGE SCALE GENOMIC DNA]</scope>
    <source>
        <tissue evidence="2">Leaf</tissue>
    </source>
</reference>
<dbReference type="Pfam" id="PF03478">
    <property type="entry name" value="Beta-prop_KIB1-4"/>
    <property type="match status" value="1"/>
</dbReference>
<dbReference type="EMBL" id="CP093343">
    <property type="protein sequence ID" value="WOG83474.1"/>
    <property type="molecule type" value="Genomic_DNA"/>
</dbReference>
<dbReference type="OMA" id="KPYLIEC"/>
<evidence type="ECO:0000313" key="3">
    <source>
        <dbReference type="EMBL" id="WOG83474.1"/>
    </source>
</evidence>
<keyword evidence="4" id="KW-1185">Reference proteome</keyword>
<evidence type="ECO:0000313" key="4">
    <source>
        <dbReference type="Proteomes" id="UP000077755"/>
    </source>
</evidence>